<dbReference type="InterPro" id="IPR050093">
    <property type="entry name" value="ABC_SmlMolc_Importer"/>
</dbReference>
<comment type="caution">
    <text evidence="3">The sequence shown here is derived from an EMBL/GenBank/DDBJ whole genome shotgun (WGS) entry which is preliminary data.</text>
</comment>
<proteinExistence type="predicted"/>
<reference evidence="3 4" key="1">
    <citation type="submission" date="2018-11" db="EMBL/GenBank/DDBJ databases">
        <title>Tabrizicola sp. isolated from sediment of alpine lake.</title>
        <authorList>
            <person name="Liu Z."/>
        </authorList>
    </citation>
    <scope>NUCLEOTIDE SEQUENCE [LARGE SCALE GENOMIC DNA]</scope>
    <source>
        <strain evidence="3 4">DRYC-M-16</strain>
    </source>
</reference>
<dbReference type="Proteomes" id="UP000297741">
    <property type="component" value="Unassembled WGS sequence"/>
</dbReference>
<dbReference type="PANTHER" id="PTHR42781:SF4">
    <property type="entry name" value="SPERMIDINE_PUTRESCINE IMPORT ATP-BINDING PROTEIN POTA"/>
    <property type="match status" value="1"/>
</dbReference>
<keyword evidence="3" id="KW-0067">ATP-binding</keyword>
<keyword evidence="3" id="KW-0547">Nucleotide-binding</keyword>
<feature type="domain" description="ABC transporter" evidence="2">
    <location>
        <begin position="9"/>
        <end position="207"/>
    </location>
</feature>
<dbReference type="Gene3D" id="3.40.50.300">
    <property type="entry name" value="P-loop containing nucleotide triphosphate hydrolases"/>
    <property type="match status" value="1"/>
</dbReference>
<dbReference type="Pfam" id="PF00005">
    <property type="entry name" value="ABC_tran"/>
    <property type="match status" value="1"/>
</dbReference>
<keyword evidence="1" id="KW-0813">Transport</keyword>
<evidence type="ECO:0000313" key="3">
    <source>
        <dbReference type="EMBL" id="TGD41896.1"/>
    </source>
</evidence>
<sequence length="212" mass="23185">MTRKDTPIPTLDELTRSFNGQTVLNAVSLQVPEGQVACIVGPSGCGKSTILRLVAGLDVPDAGRIMLAGTELSGPGWALEARKRRLNMVFQDYALWPHMRVTQIVGYGLAHLTRVERDARVAALLDQMQIAALADRLPSQVSGGQQQRVAIAGRWPPTPTCCCWTSPCPILTCNCGSTCGWNSPICLPALARPCFMSPMTRWRLVPLPTFWW</sequence>
<accession>A0ABY2KHW5</accession>
<organism evidence="3 4">
    <name type="scientific">Pseudotabrizicola sediminis</name>
    <dbReference type="NCBI Taxonomy" id="2486418"/>
    <lineage>
        <taxon>Bacteria</taxon>
        <taxon>Pseudomonadati</taxon>
        <taxon>Pseudomonadota</taxon>
        <taxon>Alphaproteobacteria</taxon>
        <taxon>Rhodobacterales</taxon>
        <taxon>Paracoccaceae</taxon>
        <taxon>Pseudotabrizicola</taxon>
    </lineage>
</organism>
<evidence type="ECO:0000313" key="4">
    <source>
        <dbReference type="Proteomes" id="UP000297741"/>
    </source>
</evidence>
<protein>
    <submittedName>
        <fullName evidence="3">ABC transporter ATP-binding protein</fullName>
    </submittedName>
</protein>
<dbReference type="SUPFAM" id="SSF52540">
    <property type="entry name" value="P-loop containing nucleoside triphosphate hydrolases"/>
    <property type="match status" value="1"/>
</dbReference>
<dbReference type="PROSITE" id="PS50893">
    <property type="entry name" value="ABC_TRANSPORTER_2"/>
    <property type="match status" value="1"/>
</dbReference>
<dbReference type="EMBL" id="RPEM01000013">
    <property type="protein sequence ID" value="TGD41896.1"/>
    <property type="molecule type" value="Genomic_DNA"/>
</dbReference>
<dbReference type="PANTHER" id="PTHR42781">
    <property type="entry name" value="SPERMIDINE/PUTRESCINE IMPORT ATP-BINDING PROTEIN POTA"/>
    <property type="match status" value="1"/>
</dbReference>
<dbReference type="InterPro" id="IPR003439">
    <property type="entry name" value="ABC_transporter-like_ATP-bd"/>
</dbReference>
<gene>
    <name evidence="3" type="ORF">EEB11_16180</name>
</gene>
<dbReference type="GO" id="GO:0005524">
    <property type="term" value="F:ATP binding"/>
    <property type="evidence" value="ECO:0007669"/>
    <property type="project" value="UniProtKB-KW"/>
</dbReference>
<evidence type="ECO:0000259" key="2">
    <source>
        <dbReference type="PROSITE" id="PS50893"/>
    </source>
</evidence>
<dbReference type="InterPro" id="IPR027417">
    <property type="entry name" value="P-loop_NTPase"/>
</dbReference>
<keyword evidence="4" id="KW-1185">Reference proteome</keyword>
<evidence type="ECO:0000256" key="1">
    <source>
        <dbReference type="ARBA" id="ARBA00022448"/>
    </source>
</evidence>
<name>A0ABY2KHW5_9RHOB</name>